<evidence type="ECO:0000313" key="6">
    <source>
        <dbReference type="Proteomes" id="UP000006757"/>
    </source>
</evidence>
<dbReference type="GO" id="GO:0008320">
    <property type="term" value="F:protein transmembrane transporter activity"/>
    <property type="evidence" value="ECO:0007669"/>
    <property type="project" value="TreeGrafter"/>
</dbReference>
<accession>K1V3I7</accession>
<comment type="subcellular location">
    <subcellularLocation>
        <location evidence="1">Membrane</location>
        <topology evidence="1">Multi-pass membrane protein</topology>
    </subcellularLocation>
</comment>
<protein>
    <submittedName>
        <fullName evidence="5">Import inner membrane translocase subunit tim23</fullName>
    </submittedName>
</protein>
<keyword evidence="3" id="KW-1133">Transmembrane helix</keyword>
<dbReference type="EMBL" id="AMBO01000388">
    <property type="protein sequence ID" value="EKC98514.1"/>
    <property type="molecule type" value="Genomic_DNA"/>
</dbReference>
<organism evidence="5 6">
    <name type="scientific">Trichosporon asahii var. asahii (strain CBS 8904)</name>
    <name type="common">Yeast</name>
    <dbReference type="NCBI Taxonomy" id="1220162"/>
    <lineage>
        <taxon>Eukaryota</taxon>
        <taxon>Fungi</taxon>
        <taxon>Dikarya</taxon>
        <taxon>Basidiomycota</taxon>
        <taxon>Agaricomycotina</taxon>
        <taxon>Tremellomycetes</taxon>
        <taxon>Trichosporonales</taxon>
        <taxon>Trichosporonaceae</taxon>
        <taxon>Trichosporon</taxon>
    </lineage>
</organism>
<comment type="caution">
    <text evidence="5">The sequence shown here is derived from an EMBL/GenBank/DDBJ whole genome shotgun (WGS) entry which is preliminary data.</text>
</comment>
<reference evidence="5 6" key="1">
    <citation type="journal article" date="2012" name="Eukaryot. Cell">
        <title>Genome sequence of the Trichosporon asahii environmental strain CBS 8904.</title>
        <authorList>
            <person name="Yang R.Y."/>
            <person name="Li H.T."/>
            <person name="Zhu H."/>
            <person name="Zhou G.P."/>
            <person name="Wang M."/>
            <person name="Wang L."/>
        </authorList>
    </citation>
    <scope>NUCLEOTIDE SEQUENCE [LARGE SCALE GENOMIC DNA]</scope>
    <source>
        <strain evidence="5 6">CBS 8904</strain>
    </source>
</reference>
<evidence type="ECO:0000256" key="1">
    <source>
        <dbReference type="ARBA" id="ARBA00004141"/>
    </source>
</evidence>
<dbReference type="InParanoid" id="K1V3I7"/>
<dbReference type="PANTHER" id="PTHR15371">
    <property type="entry name" value="TIM23"/>
    <property type="match status" value="1"/>
</dbReference>
<keyword evidence="6" id="KW-1185">Reference proteome</keyword>
<dbReference type="AlphaFoldDB" id="K1V3I7"/>
<dbReference type="Proteomes" id="UP000006757">
    <property type="component" value="Unassembled WGS sequence"/>
</dbReference>
<dbReference type="FunCoup" id="K1V3I7">
    <property type="interactions" value="434"/>
</dbReference>
<dbReference type="OrthoDB" id="159299at2759"/>
<proteinExistence type="predicted"/>
<dbReference type="GO" id="GO:0005744">
    <property type="term" value="C:TIM23 mitochondrial import inner membrane translocase complex"/>
    <property type="evidence" value="ECO:0007669"/>
    <property type="project" value="TreeGrafter"/>
</dbReference>
<keyword evidence="4" id="KW-0472">Membrane</keyword>
<evidence type="ECO:0000256" key="4">
    <source>
        <dbReference type="ARBA" id="ARBA00023136"/>
    </source>
</evidence>
<keyword evidence="2" id="KW-0812">Transmembrane</keyword>
<dbReference type="GO" id="GO:0030150">
    <property type="term" value="P:protein import into mitochondrial matrix"/>
    <property type="evidence" value="ECO:0007669"/>
    <property type="project" value="TreeGrafter"/>
</dbReference>
<name>K1V3I7_TRIAC</name>
<dbReference type="InterPro" id="IPR045238">
    <property type="entry name" value="Tim23-like"/>
</dbReference>
<dbReference type="STRING" id="1220162.K1V3I7"/>
<dbReference type="HOGENOM" id="CLU_063935_0_0_1"/>
<dbReference type="PANTHER" id="PTHR15371:SF0">
    <property type="entry name" value="SD19278P"/>
    <property type="match status" value="1"/>
</dbReference>
<dbReference type="OMA" id="QYIMPEG"/>
<gene>
    <name evidence="5" type="ORF">A1Q2_07196</name>
</gene>
<evidence type="ECO:0000313" key="5">
    <source>
        <dbReference type="EMBL" id="EKC98514.1"/>
    </source>
</evidence>
<evidence type="ECO:0000256" key="2">
    <source>
        <dbReference type="ARBA" id="ARBA00022692"/>
    </source>
</evidence>
<sequence>MLQSSFDASKLHPMANLGDNLDFLNLDEDKLTDMEGAESVLPSRGWTDDLCVGTGTTYLTGLLTGGAWGMKEGLSRPLGPNPSMRLRLNSVLNSCTRRGSFTGNSLGVLDSLRGHHDALNSIGAGALSGGLFKCTSGVRPAAVGATMGAGAMAAWSALKNYL</sequence>
<evidence type="ECO:0000256" key="3">
    <source>
        <dbReference type="ARBA" id="ARBA00022989"/>
    </source>
</evidence>
<dbReference type="eggNOG" id="KOG3324">
    <property type="taxonomic scope" value="Eukaryota"/>
</dbReference>
<dbReference type="Pfam" id="PF02466">
    <property type="entry name" value="Tim17"/>
    <property type="match status" value="1"/>
</dbReference>